<name>A0A8H7GXA2_9ASCO</name>
<accession>A0A8H7GXA2</accession>
<dbReference type="Proteomes" id="UP000649328">
    <property type="component" value="Unassembled WGS sequence"/>
</dbReference>
<evidence type="ECO:0000313" key="2">
    <source>
        <dbReference type="Proteomes" id="UP000649328"/>
    </source>
</evidence>
<proteinExistence type="predicted"/>
<reference evidence="1" key="1">
    <citation type="submission" date="2020-10" db="EMBL/GenBank/DDBJ databases">
        <title>The Whole-Genome Sequence of Metschnikowia persimmonesis, a Novel Endophytic Yeast Species Isolated from Medicinal Plant Diospyros kaki Thumb.</title>
        <authorList>
            <person name="Rahmat E."/>
            <person name="Kang Y."/>
        </authorList>
    </citation>
    <scope>NUCLEOTIDE SEQUENCE</scope>
    <source>
        <strain evidence="1">KIOM G15050</strain>
    </source>
</reference>
<dbReference type="EMBL" id="JACBPP010000001">
    <property type="protein sequence ID" value="KAF8005133.1"/>
    <property type="molecule type" value="Genomic_DNA"/>
</dbReference>
<sequence length="163" mass="18640">MAVPENSFGGILSRLMISDLYSVYRDFGFQRAALLVQYNLLKFLTMEIPTQPSAHVLYMTKDGPELEIVTTGLLWAGLFRDGRLLYSTPISQTVKPHLLPLDFIRDLDNDGNFAFHETKQIWDCETGDLLMIAKANFIHEHFDILETVRAIFTCQKANEFANH</sequence>
<gene>
    <name evidence="1" type="ORF">HF325_000590</name>
</gene>
<protein>
    <submittedName>
        <fullName evidence="1">Uncharacterized protein</fullName>
    </submittedName>
</protein>
<organism evidence="1 2">
    <name type="scientific">Metschnikowia pulcherrima</name>
    <dbReference type="NCBI Taxonomy" id="27326"/>
    <lineage>
        <taxon>Eukaryota</taxon>
        <taxon>Fungi</taxon>
        <taxon>Dikarya</taxon>
        <taxon>Ascomycota</taxon>
        <taxon>Saccharomycotina</taxon>
        <taxon>Pichiomycetes</taxon>
        <taxon>Metschnikowiaceae</taxon>
        <taxon>Metschnikowia</taxon>
    </lineage>
</organism>
<dbReference type="OrthoDB" id="10293272at2759"/>
<comment type="caution">
    <text evidence="1">The sequence shown here is derived from an EMBL/GenBank/DDBJ whole genome shotgun (WGS) entry which is preliminary data.</text>
</comment>
<keyword evidence="2" id="KW-1185">Reference proteome</keyword>
<evidence type="ECO:0000313" key="1">
    <source>
        <dbReference type="EMBL" id="KAF8005133.1"/>
    </source>
</evidence>
<dbReference type="AlphaFoldDB" id="A0A8H7GXA2"/>